<dbReference type="GO" id="GO:0005794">
    <property type="term" value="C:Golgi apparatus"/>
    <property type="evidence" value="ECO:0007669"/>
    <property type="project" value="TreeGrafter"/>
</dbReference>
<feature type="transmembrane region" description="Helical" evidence="5">
    <location>
        <begin position="7"/>
        <end position="29"/>
    </location>
</feature>
<dbReference type="Proteomes" id="UP000770661">
    <property type="component" value="Unassembled WGS sequence"/>
</dbReference>
<dbReference type="InterPro" id="IPR014472">
    <property type="entry name" value="CHOPT"/>
</dbReference>
<dbReference type="GO" id="GO:0004142">
    <property type="term" value="F:diacylglycerol cholinephosphotransferase activity"/>
    <property type="evidence" value="ECO:0007669"/>
    <property type="project" value="TreeGrafter"/>
</dbReference>
<dbReference type="GO" id="GO:0005789">
    <property type="term" value="C:endoplasmic reticulum membrane"/>
    <property type="evidence" value="ECO:0007669"/>
    <property type="project" value="TreeGrafter"/>
</dbReference>
<protein>
    <submittedName>
        <fullName evidence="6">Cholinephosphotransferase 1</fullName>
    </submittedName>
</protein>
<dbReference type="PANTHER" id="PTHR10414">
    <property type="entry name" value="ETHANOLAMINEPHOSPHOTRANSFERASE"/>
    <property type="match status" value="1"/>
</dbReference>
<dbReference type="GO" id="GO:0004307">
    <property type="term" value="F:ethanolaminephosphotransferase activity"/>
    <property type="evidence" value="ECO:0007669"/>
    <property type="project" value="TreeGrafter"/>
</dbReference>
<comment type="subcellular location">
    <subcellularLocation>
        <location evidence="1">Membrane</location>
    </subcellularLocation>
</comment>
<keyword evidence="5" id="KW-1133">Transmembrane helix</keyword>
<sequence length="167" mass="18459">MGVAFQGTSVLSPVVPLFYILVPAVLIAWKSPENLYLQNPIVYLLTFGSISARVTNRLVVAHMTKSEMAYSDASLLGPGALFLNQYFNCPIPEKTLLYAVCVYVLYDMIKYCRQVCLEICRHLNIMLFTIVPKCPPGTGHASAPEKNGGGGSNTKYMTRSKSKVKHH</sequence>
<keyword evidence="7" id="KW-1185">Reference proteome</keyword>
<gene>
    <name evidence="6" type="primary">chpt1</name>
    <name evidence="6" type="ORF">GWK47_020410</name>
</gene>
<name>A0A8J4XYB4_CHIOP</name>
<evidence type="ECO:0000256" key="4">
    <source>
        <dbReference type="SAM" id="MobiDB-lite"/>
    </source>
</evidence>
<dbReference type="EMBL" id="JACEEZ010023234">
    <property type="protein sequence ID" value="KAG0711545.1"/>
    <property type="molecule type" value="Genomic_DNA"/>
</dbReference>
<evidence type="ECO:0000256" key="2">
    <source>
        <dbReference type="ARBA" id="ARBA00010441"/>
    </source>
</evidence>
<feature type="region of interest" description="Disordered" evidence="4">
    <location>
        <begin position="141"/>
        <end position="167"/>
    </location>
</feature>
<evidence type="ECO:0000256" key="5">
    <source>
        <dbReference type="SAM" id="Phobius"/>
    </source>
</evidence>
<evidence type="ECO:0000256" key="1">
    <source>
        <dbReference type="ARBA" id="ARBA00004370"/>
    </source>
</evidence>
<evidence type="ECO:0000313" key="7">
    <source>
        <dbReference type="Proteomes" id="UP000770661"/>
    </source>
</evidence>
<feature type="compositionally biased region" description="Basic residues" evidence="4">
    <location>
        <begin position="158"/>
        <end position="167"/>
    </location>
</feature>
<feature type="transmembrane region" description="Helical" evidence="5">
    <location>
        <begin position="41"/>
        <end position="60"/>
    </location>
</feature>
<proteinExistence type="inferred from homology"/>
<dbReference type="GO" id="GO:0006646">
    <property type="term" value="P:phosphatidylethanolamine biosynthetic process"/>
    <property type="evidence" value="ECO:0007669"/>
    <property type="project" value="TreeGrafter"/>
</dbReference>
<evidence type="ECO:0000256" key="3">
    <source>
        <dbReference type="ARBA" id="ARBA00023136"/>
    </source>
</evidence>
<comment type="similarity">
    <text evidence="2">Belongs to the CDP-alcohol phosphatidyltransferase class-I family.</text>
</comment>
<comment type="caution">
    <text evidence="6">The sequence shown here is derived from an EMBL/GenBank/DDBJ whole genome shotgun (WGS) entry which is preliminary data.</text>
</comment>
<keyword evidence="3 5" id="KW-0472">Membrane</keyword>
<organism evidence="6 7">
    <name type="scientific">Chionoecetes opilio</name>
    <name type="common">Atlantic snow crab</name>
    <name type="synonym">Cancer opilio</name>
    <dbReference type="NCBI Taxonomy" id="41210"/>
    <lineage>
        <taxon>Eukaryota</taxon>
        <taxon>Metazoa</taxon>
        <taxon>Ecdysozoa</taxon>
        <taxon>Arthropoda</taxon>
        <taxon>Crustacea</taxon>
        <taxon>Multicrustacea</taxon>
        <taxon>Malacostraca</taxon>
        <taxon>Eumalacostraca</taxon>
        <taxon>Eucarida</taxon>
        <taxon>Decapoda</taxon>
        <taxon>Pleocyemata</taxon>
        <taxon>Brachyura</taxon>
        <taxon>Eubrachyura</taxon>
        <taxon>Majoidea</taxon>
        <taxon>Majidae</taxon>
        <taxon>Chionoecetes</taxon>
    </lineage>
</organism>
<accession>A0A8J4XYB4</accession>
<evidence type="ECO:0000313" key="6">
    <source>
        <dbReference type="EMBL" id="KAG0711545.1"/>
    </source>
</evidence>
<dbReference type="OrthoDB" id="196717at2759"/>
<reference evidence="6" key="1">
    <citation type="submission" date="2020-07" db="EMBL/GenBank/DDBJ databases">
        <title>The High-quality genome of the commercially important snow crab, Chionoecetes opilio.</title>
        <authorList>
            <person name="Jeong J.-H."/>
            <person name="Ryu S."/>
        </authorList>
    </citation>
    <scope>NUCLEOTIDE SEQUENCE</scope>
    <source>
        <strain evidence="6">MADBK_172401_WGS</strain>
        <tissue evidence="6">Digestive gland</tissue>
    </source>
</reference>
<dbReference type="AlphaFoldDB" id="A0A8J4XYB4"/>
<keyword evidence="5" id="KW-0812">Transmembrane</keyword>
<dbReference type="PANTHER" id="PTHR10414:SF37">
    <property type="entry name" value="BB IN A BOXCAR, ISOFORM C"/>
    <property type="match status" value="1"/>
</dbReference>